<gene>
    <name evidence="1" type="ORF">BV25DRAFT_1821258</name>
</gene>
<sequence>MSAAKKLFKASQAYMSIFRNRKFTSVLEEFKIAEGSRGQYQRLHGDSKSLLSASQACSTWIQARSVEGDANKVNFVVVLVQGIPKSYSGDESIKLLEIKNFPVSSEQPDTVPQTFWTTIVQEWEKATGKSIDDCKK</sequence>
<protein>
    <submittedName>
        <fullName evidence="1">Uncharacterized protein</fullName>
    </submittedName>
</protein>
<reference evidence="1" key="1">
    <citation type="submission" date="2021-03" db="EMBL/GenBank/DDBJ databases">
        <authorList>
            <consortium name="DOE Joint Genome Institute"/>
            <person name="Ahrendt S."/>
            <person name="Looney B.P."/>
            <person name="Miyauchi S."/>
            <person name="Morin E."/>
            <person name="Drula E."/>
            <person name="Courty P.E."/>
            <person name="Chicoki N."/>
            <person name="Fauchery L."/>
            <person name="Kohler A."/>
            <person name="Kuo A."/>
            <person name="Labutti K."/>
            <person name="Pangilinan J."/>
            <person name="Lipzen A."/>
            <person name="Riley R."/>
            <person name="Andreopoulos W."/>
            <person name="He G."/>
            <person name="Johnson J."/>
            <person name="Barry K.W."/>
            <person name="Grigoriev I.V."/>
            <person name="Nagy L."/>
            <person name="Hibbett D."/>
            <person name="Henrissat B."/>
            <person name="Matheny P.B."/>
            <person name="Labbe J."/>
            <person name="Martin F."/>
        </authorList>
    </citation>
    <scope>NUCLEOTIDE SEQUENCE</scope>
    <source>
        <strain evidence="1">HHB10654</strain>
    </source>
</reference>
<organism evidence="1 2">
    <name type="scientific">Artomyces pyxidatus</name>
    <dbReference type="NCBI Taxonomy" id="48021"/>
    <lineage>
        <taxon>Eukaryota</taxon>
        <taxon>Fungi</taxon>
        <taxon>Dikarya</taxon>
        <taxon>Basidiomycota</taxon>
        <taxon>Agaricomycotina</taxon>
        <taxon>Agaricomycetes</taxon>
        <taxon>Russulales</taxon>
        <taxon>Auriscalpiaceae</taxon>
        <taxon>Artomyces</taxon>
    </lineage>
</organism>
<reference evidence="1" key="2">
    <citation type="journal article" date="2022" name="New Phytol.">
        <title>Evolutionary transition to the ectomycorrhizal habit in the genomes of a hyperdiverse lineage of mushroom-forming fungi.</title>
        <authorList>
            <person name="Looney B."/>
            <person name="Miyauchi S."/>
            <person name="Morin E."/>
            <person name="Drula E."/>
            <person name="Courty P.E."/>
            <person name="Kohler A."/>
            <person name="Kuo A."/>
            <person name="LaButti K."/>
            <person name="Pangilinan J."/>
            <person name="Lipzen A."/>
            <person name="Riley R."/>
            <person name="Andreopoulos W."/>
            <person name="He G."/>
            <person name="Johnson J."/>
            <person name="Nolan M."/>
            <person name="Tritt A."/>
            <person name="Barry K.W."/>
            <person name="Grigoriev I.V."/>
            <person name="Nagy L.G."/>
            <person name="Hibbett D."/>
            <person name="Henrissat B."/>
            <person name="Matheny P.B."/>
            <person name="Labbe J."/>
            <person name="Martin F.M."/>
        </authorList>
    </citation>
    <scope>NUCLEOTIDE SEQUENCE</scope>
    <source>
        <strain evidence="1">HHB10654</strain>
    </source>
</reference>
<comment type="caution">
    <text evidence="1">The sequence shown here is derived from an EMBL/GenBank/DDBJ whole genome shotgun (WGS) entry which is preliminary data.</text>
</comment>
<proteinExistence type="predicted"/>
<dbReference type="EMBL" id="MU277193">
    <property type="protein sequence ID" value="KAI0066339.1"/>
    <property type="molecule type" value="Genomic_DNA"/>
</dbReference>
<accession>A0ACB8TBQ2</accession>
<evidence type="ECO:0000313" key="2">
    <source>
        <dbReference type="Proteomes" id="UP000814140"/>
    </source>
</evidence>
<name>A0ACB8TBQ2_9AGAM</name>
<dbReference type="Proteomes" id="UP000814140">
    <property type="component" value="Unassembled WGS sequence"/>
</dbReference>
<keyword evidence="2" id="KW-1185">Reference proteome</keyword>
<evidence type="ECO:0000313" key="1">
    <source>
        <dbReference type="EMBL" id="KAI0066339.1"/>
    </source>
</evidence>